<organism evidence="8 9">
    <name type="scientific">Uabimicrobium amorphum</name>
    <dbReference type="NCBI Taxonomy" id="2596890"/>
    <lineage>
        <taxon>Bacteria</taxon>
        <taxon>Pseudomonadati</taxon>
        <taxon>Planctomycetota</taxon>
        <taxon>Candidatus Uabimicrobiia</taxon>
        <taxon>Candidatus Uabimicrobiales</taxon>
        <taxon>Candidatus Uabimicrobiaceae</taxon>
        <taxon>Candidatus Uabimicrobium</taxon>
    </lineage>
</organism>
<keyword evidence="4" id="KW-0560">Oxidoreductase</keyword>
<keyword evidence="2 7" id="KW-0349">Heme</keyword>
<dbReference type="KEGG" id="uam:UABAM_06147"/>
<dbReference type="SUPFAM" id="SSF48264">
    <property type="entry name" value="Cytochrome P450"/>
    <property type="match status" value="1"/>
</dbReference>
<dbReference type="PRINTS" id="PR00385">
    <property type="entry name" value="P450"/>
</dbReference>
<evidence type="ECO:0000256" key="7">
    <source>
        <dbReference type="PIRSR" id="PIRSR602401-1"/>
    </source>
</evidence>
<dbReference type="GO" id="GO:0016705">
    <property type="term" value="F:oxidoreductase activity, acting on paired donors, with incorporation or reduction of molecular oxygen"/>
    <property type="evidence" value="ECO:0007669"/>
    <property type="project" value="InterPro"/>
</dbReference>
<keyword evidence="9" id="KW-1185">Reference proteome</keyword>
<evidence type="ECO:0000256" key="4">
    <source>
        <dbReference type="ARBA" id="ARBA00023002"/>
    </source>
</evidence>
<evidence type="ECO:0000256" key="5">
    <source>
        <dbReference type="ARBA" id="ARBA00023004"/>
    </source>
</evidence>
<keyword evidence="6" id="KW-0503">Monooxygenase</keyword>
<dbReference type="PANTHER" id="PTHR24291">
    <property type="entry name" value="CYTOCHROME P450 FAMILY 4"/>
    <property type="match status" value="1"/>
</dbReference>
<dbReference type="GO" id="GO:0020037">
    <property type="term" value="F:heme binding"/>
    <property type="evidence" value="ECO:0007669"/>
    <property type="project" value="InterPro"/>
</dbReference>
<sequence>MPGIPGPSILHAMSNVVRFATNPISLMRKSQDKYGDFVQMWMGPLRFFFVFHPDYIQHILQTNQKNYVHSRLIFDKLIPLTGAKGLVQLEGEKWKKHRKITNVSFKPQPLESFVPLIVEITHQSLTALQNKKKFEMCDEMTDLVLKTAMRMLFSLETQDEVAKITAAFLQANRCCGKRIKSIVHLPTPIPSPNNLRFKSAVKKLDTFAYAMINERRKQQNFGDDMLGTLMAEHDEDTGEPMSNLQLRDHMMTFLFAGHETTACSLTWCFYLISQHPQVEKKMRAEIKEVLGKRNPQYADIAKLEYVTMVYQEALRLYPPAWILARQPLAADEIDGKKIPKNCNILLSIWEIHRHPEFWDEPHKFNPQRFSPQNSKKRHRFSFLPFGAGPRICSGARLSMIEGVIILAMFLQNHRFTVVPHQKIEVETTITARPRHGIVMEIHRHELHTSMRGDI</sequence>
<dbReference type="PANTHER" id="PTHR24291:SF50">
    <property type="entry name" value="BIFUNCTIONAL ALBAFLAVENONE MONOOXYGENASE_TERPENE SYNTHASE"/>
    <property type="match status" value="1"/>
</dbReference>
<name>A0A5S9F7Y3_UABAM</name>
<evidence type="ECO:0000256" key="2">
    <source>
        <dbReference type="ARBA" id="ARBA00022617"/>
    </source>
</evidence>
<dbReference type="Proteomes" id="UP000326354">
    <property type="component" value="Chromosome"/>
</dbReference>
<feature type="binding site" description="axial binding residue" evidence="7">
    <location>
        <position position="392"/>
    </location>
    <ligand>
        <name>heme</name>
        <dbReference type="ChEBI" id="CHEBI:30413"/>
    </ligand>
    <ligandPart>
        <name>Fe</name>
        <dbReference type="ChEBI" id="CHEBI:18248"/>
    </ligandPart>
</feature>
<dbReference type="InterPro" id="IPR002401">
    <property type="entry name" value="Cyt_P450_E_grp-I"/>
</dbReference>
<evidence type="ECO:0000256" key="6">
    <source>
        <dbReference type="ARBA" id="ARBA00023033"/>
    </source>
</evidence>
<dbReference type="PRINTS" id="PR00463">
    <property type="entry name" value="EP450I"/>
</dbReference>
<protein>
    <submittedName>
        <fullName evidence="8">Cytochrome P450</fullName>
    </submittedName>
</protein>
<dbReference type="GO" id="GO:0005506">
    <property type="term" value="F:iron ion binding"/>
    <property type="evidence" value="ECO:0007669"/>
    <property type="project" value="InterPro"/>
</dbReference>
<dbReference type="EMBL" id="AP019860">
    <property type="protein sequence ID" value="BBM87732.1"/>
    <property type="molecule type" value="Genomic_DNA"/>
</dbReference>
<evidence type="ECO:0000313" key="8">
    <source>
        <dbReference type="EMBL" id="BBM87732.1"/>
    </source>
</evidence>
<dbReference type="InterPro" id="IPR036396">
    <property type="entry name" value="Cyt_P450_sf"/>
</dbReference>
<evidence type="ECO:0000256" key="3">
    <source>
        <dbReference type="ARBA" id="ARBA00022723"/>
    </source>
</evidence>
<dbReference type="GO" id="GO:0004497">
    <property type="term" value="F:monooxygenase activity"/>
    <property type="evidence" value="ECO:0007669"/>
    <property type="project" value="UniProtKB-KW"/>
</dbReference>
<evidence type="ECO:0000313" key="9">
    <source>
        <dbReference type="Proteomes" id="UP000326354"/>
    </source>
</evidence>
<dbReference type="Pfam" id="PF00067">
    <property type="entry name" value="p450"/>
    <property type="match status" value="1"/>
</dbReference>
<dbReference type="InterPro" id="IPR050196">
    <property type="entry name" value="Cytochrome_P450_Monoox"/>
</dbReference>
<evidence type="ECO:0000256" key="1">
    <source>
        <dbReference type="ARBA" id="ARBA00010617"/>
    </source>
</evidence>
<dbReference type="AlphaFoldDB" id="A0A5S9F7Y3"/>
<dbReference type="InterPro" id="IPR001128">
    <property type="entry name" value="Cyt_P450"/>
</dbReference>
<gene>
    <name evidence="8" type="ORF">UABAM_06147</name>
</gene>
<dbReference type="RefSeq" id="WP_151971735.1">
    <property type="nucleotide sequence ID" value="NZ_AP019860.1"/>
</dbReference>
<accession>A0A5S9F7Y3</accession>
<dbReference type="Gene3D" id="1.10.630.10">
    <property type="entry name" value="Cytochrome P450"/>
    <property type="match status" value="1"/>
</dbReference>
<keyword evidence="5 7" id="KW-0408">Iron</keyword>
<comment type="cofactor">
    <cofactor evidence="7">
        <name>heme</name>
        <dbReference type="ChEBI" id="CHEBI:30413"/>
    </cofactor>
</comment>
<dbReference type="OrthoDB" id="9789468at2"/>
<proteinExistence type="inferred from homology"/>
<reference evidence="8 9" key="1">
    <citation type="submission" date="2019-08" db="EMBL/GenBank/DDBJ databases">
        <title>Complete genome sequence of Candidatus Uab amorphum.</title>
        <authorList>
            <person name="Shiratori T."/>
            <person name="Suzuki S."/>
            <person name="Kakizawa Y."/>
            <person name="Ishida K."/>
        </authorList>
    </citation>
    <scope>NUCLEOTIDE SEQUENCE [LARGE SCALE GENOMIC DNA]</scope>
    <source>
        <strain evidence="8 9">SRT547</strain>
    </source>
</reference>
<dbReference type="CDD" id="cd20620">
    <property type="entry name" value="CYP132-like"/>
    <property type="match status" value="1"/>
</dbReference>
<keyword evidence="3 7" id="KW-0479">Metal-binding</keyword>
<comment type="similarity">
    <text evidence="1">Belongs to the cytochrome P450 family.</text>
</comment>